<dbReference type="EMBL" id="FZNS01000010">
    <property type="protein sequence ID" value="SNR90053.1"/>
    <property type="molecule type" value="Genomic_DNA"/>
</dbReference>
<evidence type="ECO:0000256" key="6">
    <source>
        <dbReference type="ARBA" id="ARBA00022777"/>
    </source>
</evidence>
<keyword evidence="4" id="KW-0808">Transferase</keyword>
<comment type="catalytic activity">
    <reaction evidence="1">
        <text>ATP + protein L-histidine = ADP + protein N-phospho-L-histidine.</text>
        <dbReference type="EC" id="2.7.13.3"/>
    </reaction>
</comment>
<evidence type="ECO:0000256" key="4">
    <source>
        <dbReference type="ARBA" id="ARBA00022679"/>
    </source>
</evidence>
<dbReference type="AlphaFoldDB" id="A0A239A586"/>
<dbReference type="PANTHER" id="PTHR45436:SF5">
    <property type="entry name" value="SENSOR HISTIDINE KINASE TRCS"/>
    <property type="match status" value="1"/>
</dbReference>
<keyword evidence="7 8" id="KW-1133">Transmembrane helix</keyword>
<dbReference type="InterPro" id="IPR005467">
    <property type="entry name" value="His_kinase_dom"/>
</dbReference>
<evidence type="ECO:0000256" key="2">
    <source>
        <dbReference type="ARBA" id="ARBA00012438"/>
    </source>
</evidence>
<dbReference type="EC" id="2.7.13.3" evidence="2"/>
<keyword evidence="5 8" id="KW-0812">Transmembrane</keyword>
<evidence type="ECO:0000313" key="11">
    <source>
        <dbReference type="Proteomes" id="UP000198310"/>
    </source>
</evidence>
<feature type="domain" description="Histidine kinase" evidence="9">
    <location>
        <begin position="212"/>
        <end position="424"/>
    </location>
</feature>
<reference evidence="11" key="1">
    <citation type="submission" date="2017-06" db="EMBL/GenBank/DDBJ databases">
        <authorList>
            <person name="Varghese N."/>
            <person name="Submissions S."/>
        </authorList>
    </citation>
    <scope>NUCLEOTIDE SEQUENCE [LARGE SCALE GENOMIC DNA]</scope>
    <source>
        <strain evidence="11">DSM 28041</strain>
    </source>
</reference>
<dbReference type="SMART" id="SM00388">
    <property type="entry name" value="HisKA"/>
    <property type="match status" value="1"/>
</dbReference>
<sequence length="424" mass="47770">MKLLVATNRYYLLLATVLFTAGSVFLYYGVRWTLQSEVEERLFQQRDYLREQVQRTGRLPGTPFEGRMQLSPQPQPEGLRDTLLLEPLENELEPYRQLTFRLPLNGRTQWVSLSKALLETHEVQRLIVLLLVGVLGTLLLGVVGLNRWLTRRLWAPFEQTLHQLRGYDVRQHQVLQLPATHIEEFAQLNHTLTHLSERVAADYVLLKEFTENAAHETRTPLAIMQAKLEQLLQLPDLPAPAGPLVGDLYAAVQRLARLHQGLTLLSKIENQQFAAAQPVPLAGLLREKLSQLEEFMQQKNLQLDVQISAEPVLALHPALADSLLSNLLHNAIRHNQPGGLLRVQLSAIELVITNTGPALAAQQAPAQFFERFRKQNAASESPGLGLSIVQSITTFYGFTVAYDYAPDSARHTLRVRFASAVPRP</sequence>
<evidence type="ECO:0000259" key="9">
    <source>
        <dbReference type="PROSITE" id="PS50109"/>
    </source>
</evidence>
<organism evidence="10 11">
    <name type="scientific">Hymenobacter mucosus</name>
    <dbReference type="NCBI Taxonomy" id="1411120"/>
    <lineage>
        <taxon>Bacteria</taxon>
        <taxon>Pseudomonadati</taxon>
        <taxon>Bacteroidota</taxon>
        <taxon>Cytophagia</taxon>
        <taxon>Cytophagales</taxon>
        <taxon>Hymenobacteraceae</taxon>
        <taxon>Hymenobacter</taxon>
    </lineage>
</organism>
<evidence type="ECO:0000256" key="1">
    <source>
        <dbReference type="ARBA" id="ARBA00000085"/>
    </source>
</evidence>
<dbReference type="InterPro" id="IPR003594">
    <property type="entry name" value="HATPase_dom"/>
</dbReference>
<gene>
    <name evidence="10" type="ORF">SAMN06269173_110166</name>
</gene>
<evidence type="ECO:0000256" key="5">
    <source>
        <dbReference type="ARBA" id="ARBA00022692"/>
    </source>
</evidence>
<dbReference type="InterPro" id="IPR036890">
    <property type="entry name" value="HATPase_C_sf"/>
</dbReference>
<dbReference type="InterPro" id="IPR036097">
    <property type="entry name" value="HisK_dim/P_sf"/>
</dbReference>
<name>A0A239A586_9BACT</name>
<dbReference type="SMART" id="SM00387">
    <property type="entry name" value="HATPase_c"/>
    <property type="match status" value="1"/>
</dbReference>
<keyword evidence="11" id="KW-1185">Reference proteome</keyword>
<dbReference type="Gene3D" id="3.30.565.10">
    <property type="entry name" value="Histidine kinase-like ATPase, C-terminal domain"/>
    <property type="match status" value="1"/>
</dbReference>
<proteinExistence type="predicted"/>
<dbReference type="InterPro" id="IPR050428">
    <property type="entry name" value="TCS_sensor_his_kinase"/>
</dbReference>
<dbReference type="PROSITE" id="PS50109">
    <property type="entry name" value="HIS_KIN"/>
    <property type="match status" value="1"/>
</dbReference>
<dbReference type="Gene3D" id="1.10.287.130">
    <property type="match status" value="1"/>
</dbReference>
<keyword evidence="8" id="KW-0472">Membrane</keyword>
<dbReference type="GO" id="GO:0005886">
    <property type="term" value="C:plasma membrane"/>
    <property type="evidence" value="ECO:0007669"/>
    <property type="project" value="TreeGrafter"/>
</dbReference>
<dbReference type="Proteomes" id="UP000198310">
    <property type="component" value="Unassembled WGS sequence"/>
</dbReference>
<dbReference type="SUPFAM" id="SSF47384">
    <property type="entry name" value="Homodimeric domain of signal transducing histidine kinase"/>
    <property type="match status" value="1"/>
</dbReference>
<feature type="transmembrane region" description="Helical" evidence="8">
    <location>
        <begin position="12"/>
        <end position="30"/>
    </location>
</feature>
<evidence type="ECO:0000256" key="7">
    <source>
        <dbReference type="ARBA" id="ARBA00022989"/>
    </source>
</evidence>
<evidence type="ECO:0000256" key="8">
    <source>
        <dbReference type="SAM" id="Phobius"/>
    </source>
</evidence>
<accession>A0A239A586</accession>
<dbReference type="PANTHER" id="PTHR45436">
    <property type="entry name" value="SENSOR HISTIDINE KINASE YKOH"/>
    <property type="match status" value="1"/>
</dbReference>
<feature type="transmembrane region" description="Helical" evidence="8">
    <location>
        <begin position="126"/>
        <end position="145"/>
    </location>
</feature>
<dbReference type="Pfam" id="PF00512">
    <property type="entry name" value="HisKA"/>
    <property type="match status" value="1"/>
</dbReference>
<dbReference type="GO" id="GO:0000155">
    <property type="term" value="F:phosphorelay sensor kinase activity"/>
    <property type="evidence" value="ECO:0007669"/>
    <property type="project" value="InterPro"/>
</dbReference>
<protein>
    <recommendedName>
        <fullName evidence="2">histidine kinase</fullName>
        <ecNumber evidence="2">2.7.13.3</ecNumber>
    </recommendedName>
</protein>
<keyword evidence="3" id="KW-0597">Phosphoprotein</keyword>
<dbReference type="InterPro" id="IPR003661">
    <property type="entry name" value="HisK_dim/P_dom"/>
</dbReference>
<evidence type="ECO:0000313" key="10">
    <source>
        <dbReference type="EMBL" id="SNR90053.1"/>
    </source>
</evidence>
<dbReference type="SUPFAM" id="SSF55874">
    <property type="entry name" value="ATPase domain of HSP90 chaperone/DNA topoisomerase II/histidine kinase"/>
    <property type="match status" value="1"/>
</dbReference>
<keyword evidence="6 10" id="KW-0418">Kinase</keyword>
<evidence type="ECO:0000256" key="3">
    <source>
        <dbReference type="ARBA" id="ARBA00022553"/>
    </source>
</evidence>
<dbReference type="RefSeq" id="WP_089333836.1">
    <property type="nucleotide sequence ID" value="NZ_FZNS01000010.1"/>
</dbReference>
<dbReference type="Pfam" id="PF02518">
    <property type="entry name" value="HATPase_c"/>
    <property type="match status" value="1"/>
</dbReference>
<dbReference type="CDD" id="cd00082">
    <property type="entry name" value="HisKA"/>
    <property type="match status" value="1"/>
</dbReference>